<feature type="compositionally biased region" description="Low complexity" evidence="1">
    <location>
        <begin position="1"/>
        <end position="30"/>
    </location>
</feature>
<dbReference type="EMBL" id="POTW01000166">
    <property type="protein sequence ID" value="PZF79188.1"/>
    <property type="molecule type" value="Genomic_DNA"/>
</dbReference>
<dbReference type="Proteomes" id="UP000248764">
    <property type="component" value="Unassembled WGS sequence"/>
</dbReference>
<sequence length="87" mass="9176">MDANTTCVATSTSTGSTSSRPSANRSASTASRRRRTARATAIPIGIHTSTRPVTTIAVVTYVVRGGCWPAHQNRFGSRSQVTHSIST</sequence>
<evidence type="ECO:0000256" key="1">
    <source>
        <dbReference type="SAM" id="MobiDB-lite"/>
    </source>
</evidence>
<gene>
    <name evidence="2" type="ORF">C1I92_32455</name>
</gene>
<name>A0A2W2BG14_9ACTN</name>
<comment type="caution">
    <text evidence="2">The sequence shown here is derived from an EMBL/GenBank/DDBJ whole genome shotgun (WGS) entry which is preliminary data.</text>
</comment>
<organism evidence="2 3">
    <name type="scientific">Jiangella anatolica</name>
    <dbReference type="NCBI Taxonomy" id="2670374"/>
    <lineage>
        <taxon>Bacteria</taxon>
        <taxon>Bacillati</taxon>
        <taxon>Actinomycetota</taxon>
        <taxon>Actinomycetes</taxon>
        <taxon>Jiangellales</taxon>
        <taxon>Jiangellaceae</taxon>
        <taxon>Jiangella</taxon>
    </lineage>
</organism>
<feature type="region of interest" description="Disordered" evidence="1">
    <location>
        <begin position="1"/>
        <end position="43"/>
    </location>
</feature>
<evidence type="ECO:0000313" key="3">
    <source>
        <dbReference type="Proteomes" id="UP000248764"/>
    </source>
</evidence>
<protein>
    <submittedName>
        <fullName evidence="2">Uncharacterized protein</fullName>
    </submittedName>
</protein>
<proteinExistence type="predicted"/>
<accession>A0A2W2BG14</accession>
<evidence type="ECO:0000313" key="2">
    <source>
        <dbReference type="EMBL" id="PZF79188.1"/>
    </source>
</evidence>
<reference evidence="2 3" key="1">
    <citation type="submission" date="2018-01" db="EMBL/GenBank/DDBJ databases">
        <title>Draft genome sequence of Jiangella sp. GTF31.</title>
        <authorList>
            <person name="Sahin N."/>
            <person name="Ay H."/>
            <person name="Saygin H."/>
        </authorList>
    </citation>
    <scope>NUCLEOTIDE SEQUENCE [LARGE SCALE GENOMIC DNA]</scope>
    <source>
        <strain evidence="2 3">GTF31</strain>
    </source>
</reference>
<dbReference type="AlphaFoldDB" id="A0A2W2BG14"/>
<keyword evidence="3" id="KW-1185">Reference proteome</keyword>